<dbReference type="Pfam" id="PF13155">
    <property type="entry name" value="Toprim_2"/>
    <property type="match status" value="1"/>
</dbReference>
<dbReference type="InterPro" id="IPR006171">
    <property type="entry name" value="TOPRIM_dom"/>
</dbReference>
<feature type="region of interest" description="Disordered" evidence="2">
    <location>
        <begin position="1847"/>
        <end position="1876"/>
    </location>
</feature>
<dbReference type="SUPFAM" id="SSF52540">
    <property type="entry name" value="P-loop containing nucleoside triphosphate hydrolases"/>
    <property type="match status" value="2"/>
</dbReference>
<proteinExistence type="inferred from homology"/>
<dbReference type="Pfam" id="PF13871">
    <property type="entry name" value="Helicase_C_4"/>
    <property type="match status" value="1"/>
</dbReference>
<dbReference type="InterPro" id="IPR027417">
    <property type="entry name" value="P-loop_NTPase"/>
</dbReference>
<keyword evidence="5" id="KW-1185">Reference proteome</keyword>
<dbReference type="SUPFAM" id="SSF56731">
    <property type="entry name" value="DNA primase core"/>
    <property type="match status" value="1"/>
</dbReference>
<dbReference type="PROSITE" id="PS50880">
    <property type="entry name" value="TOPRIM"/>
    <property type="match status" value="1"/>
</dbReference>
<feature type="region of interest" description="Disordered" evidence="2">
    <location>
        <begin position="358"/>
        <end position="482"/>
    </location>
</feature>
<sequence>MQTSLAAAFTNHFQSGQGFATIVAARQFAAEILGEPVRPGTALAKQVDEAIEVGVVRSARQLIAQAETTHQAYDLLVDLLQRQPKLGVKSSTSVLQQAYSTPVPIAYFASMLAGITPETTVYEPTAGHGALLLGATPAQVIANEINPDRYGELATRGYRQLTQEDALVYRPAEQVDVVICNPPFGTVVDDNRRTRRFRMYDTWTSQIDQVISLNALQAMKPDGRAVLILGGKLGRDTDQRSERYNSRESRAFYHLLYQHYRVTQHLSLHGDLYRKQGAAFPIDVIVINGTGTAERPLPAADVPTIYSSFDDLKECLPNDPIHHDVSLDLSVYDSALSQLSNAVETPMAAVPVYRAAAPGDSHTGRENLSSADANATGPDDSTIGTGDVAQRDSGDVGQQSGPTGFSSDSAATGGQRPGHLATAVERDPDSQHLAIPGTAKTLRRGLPRDGPDLAQSSRISRLASPARRYSPGGLAGHPDTLIPGPTMDAQLRQVPYLPKSQGTSTQTLIPFNMASAAQVALERFEKHYGNIDDYLAARLGYGSRLELYQYLSAEQIDAAALAISHIEQGAGFITGDQTGIGKGRICASIIRYAQQQGKIAVFVTKDKPLYADMMRDVTDIGMRGFRPFITDSSTEIPLANGGSLKTSSAAQQKQQMGDMMRRGTVHPYSAVFTTYSQLQTVGKKEPLRRQFLRTMMPNAILILDEAHQAGGSQQRWQANGPPDRATLVRELIDNSAGVFYSSATYAKRPDVMDLYARRTDLRLGVSSITALENILTRGGVPLQQIVASKFVASGQMLRRERSYEGITFQAQTVPVDREVADQFSAAMRAIKDFDRAKQKAIKELSKELKAAAKALSEDGAIGDVGAKSTNFTSLMHNCIEQGLLAQKAEATVQAAMQALERGEKPVIAVANTMGSFIQAYADAHDLNDRDPINLSFADLLERYLERSRDVITRDYRGEMTRHRLSDDQLGMNGVMAYEEALETIREGDFSSIPISPIDYIEQQLERAGYQVAEVTGRKAGIHYDADGTTAYKVRPDQESTAKAKIDAVARFNAGDADVILLNCSGSTGISLHASEKFADQRPRHMIVAQAERDINVFMQMLGRVHRTGQVELPRYTLLMGDIPAEKRPGAILCRKMASLNANTTAARETDISLSNVVDFMNLYGEQVVTDLLNDDSELNAKLDFPTAQASGDASEIALVKKVTGRIPLLPVAEQEAVYSLIESEYQDLVEQSRSMGENILEADQLDLDARPLARMEVIADESETQSEFTGPVYLEVVDAKSEMKPLTQIQVINAVRESLGLETVEQVEDHDPEELEAKAEQQVSDTINALTQETETYRATMVQRKREPDAITKFNDRLDNQVLQVTGILQDFTPGATVQILTAGQRLTFYGVVASIEQKHRSGSPAAPNNWKLRIFVADAMRQLTVPLSKVNSHREGALRISLEEKDFFGTDIYELFDTRQTAGRVNRQIFTGNLIRAFEKYPGGKLVNYTDYQGDVRQGLMMAKGFDITEALKKEPVVFKQPHQVKAFLTDLTQREGVVKTLDELLLIKAQRNGNGFVVQAPKSKESGGKYFLDEGLIEAAGSDFYSVSNRMEVVVPSERLESTLMVLMVERGYALAAFEHQEIAREYLGITLPELKTVETEPVPPVSVPPRVVQPKPIQPILKKKAVNPEPVPVNQKSEASKKTMPMGYLEKRVIRFLKEAGIYQAVLESDDFHFKIENEPYIPLVVERHGEELYLTHYLSQNGDTFIDTEMVFVFQEERLEFKETAVQNPLQGGELRATDRSFGQVFSKNILAQGFAEAAKAQWQVQERDNQSPEVVTVVEVGEQQTETTGEVNLFDVEQFSTTAGQPHSEATGPDPTWDVSAKTPKETPSVEKPLTPVKQVINHPISKPSLQEIADEVRNLDLEVIAANLGLEQDRYDKHKWRDGDHIISISQTLFMDWLADKGGGGAIDLVMHVQGVEFRSAVEWLSGQDLSAVPVIAPVRQTEAEADPKQLEMPEPNEHRWAGVKEYLVNRRKLPEALVDRVHEKGLVYADDHQNAVFVRHGLQDGGWQRGEVTGASLRGTWGEHNSYHRLVPGSVRELGWFRIGTGQGPVQRVLLTESPIDAMSLAVLDKERRQQAGVTVYLSTDGTGGVPVEALKAVLQRNGLVVAAFDADKAGEMMAWRVAAQVPGVRRLQPAYGKDWNERLVNHGQPEQVQQTELDRGQLQPLWQWHQTAWKLGRSEKYLTRIAEVATDVLKGRALSEKAQVAMHKDLAMGQKQAKRQAGNQTAQML</sequence>
<dbReference type="CDD" id="cd00188">
    <property type="entry name" value="TOPRIM"/>
    <property type="match status" value="1"/>
</dbReference>
<dbReference type="PANTHER" id="PTHR12706:SF30">
    <property type="entry name" value="PROTEIN STRAWBERRY NOTCH-RELATED"/>
    <property type="match status" value="1"/>
</dbReference>
<evidence type="ECO:0000313" key="4">
    <source>
        <dbReference type="EMBL" id="NEZ55407.1"/>
    </source>
</evidence>
<dbReference type="Pfam" id="PF13154">
    <property type="entry name" value="DUF3991"/>
    <property type="match status" value="1"/>
</dbReference>
<dbReference type="Gene3D" id="3.40.1360.10">
    <property type="match status" value="1"/>
</dbReference>
<dbReference type="EMBL" id="QXHD01000004">
    <property type="protein sequence ID" value="NEZ55407.1"/>
    <property type="molecule type" value="Genomic_DNA"/>
</dbReference>
<dbReference type="RefSeq" id="WP_163697250.1">
    <property type="nucleotide sequence ID" value="NZ_QXHD01000004.1"/>
</dbReference>
<dbReference type="SUPFAM" id="SSF53335">
    <property type="entry name" value="S-adenosyl-L-methionine-dependent methyltransferases"/>
    <property type="match status" value="1"/>
</dbReference>
<dbReference type="InterPro" id="IPR054203">
    <property type="entry name" value="DUF6908"/>
</dbReference>
<comment type="caution">
    <text evidence="4">The sequence shown here is derived from an EMBL/GenBank/DDBJ whole genome shotgun (WGS) entry which is preliminary data.</text>
</comment>
<dbReference type="Pfam" id="PF21849">
    <property type="entry name" value="DUF6908"/>
    <property type="match status" value="1"/>
</dbReference>
<dbReference type="Pfam" id="PF13872">
    <property type="entry name" value="AAA_34"/>
    <property type="match status" value="1"/>
</dbReference>
<dbReference type="PROSITE" id="PS00092">
    <property type="entry name" value="N6_MTASE"/>
    <property type="match status" value="1"/>
</dbReference>
<evidence type="ECO:0000313" key="5">
    <source>
        <dbReference type="Proteomes" id="UP000481033"/>
    </source>
</evidence>
<organism evidence="4 5">
    <name type="scientific">Adonisia turfae CCMR0081</name>
    <dbReference type="NCBI Taxonomy" id="2292702"/>
    <lineage>
        <taxon>Bacteria</taxon>
        <taxon>Bacillati</taxon>
        <taxon>Cyanobacteriota</taxon>
        <taxon>Adonisia</taxon>
        <taxon>Adonisia turfae</taxon>
    </lineage>
</organism>
<dbReference type="InterPro" id="IPR026741">
    <property type="entry name" value="SNO"/>
</dbReference>
<evidence type="ECO:0000256" key="2">
    <source>
        <dbReference type="SAM" id="MobiDB-lite"/>
    </source>
</evidence>
<dbReference type="GO" id="GO:0031490">
    <property type="term" value="F:chromatin DNA binding"/>
    <property type="evidence" value="ECO:0007669"/>
    <property type="project" value="TreeGrafter"/>
</dbReference>
<gene>
    <name evidence="4" type="ORF">DXZ20_06890</name>
</gene>
<dbReference type="Proteomes" id="UP000481033">
    <property type="component" value="Unassembled WGS sequence"/>
</dbReference>
<feature type="compositionally biased region" description="Polar residues" evidence="2">
    <location>
        <begin position="396"/>
        <end position="412"/>
    </location>
</feature>
<dbReference type="CDD" id="cd02440">
    <property type="entry name" value="AdoMet_MTases"/>
    <property type="match status" value="1"/>
</dbReference>
<dbReference type="Gene3D" id="3.40.50.150">
    <property type="entry name" value="Vaccinia Virus protein VP39"/>
    <property type="match status" value="1"/>
</dbReference>
<reference evidence="4 5" key="1">
    <citation type="journal article" date="2020" name="Microb. Ecol.">
        <title>Ecogenomics of the Marine Benthic Filamentous Cyanobacterium Adonisia.</title>
        <authorList>
            <person name="Walter J.M."/>
            <person name="Coutinho F.H."/>
            <person name="Leomil L."/>
            <person name="Hargreaves P.I."/>
            <person name="Campeao M.E."/>
            <person name="Vieira V.V."/>
            <person name="Silva B.S."/>
            <person name="Fistarol G.O."/>
            <person name="Salomon P.S."/>
            <person name="Sawabe T."/>
            <person name="Mino S."/>
            <person name="Hosokawa M."/>
            <person name="Miyashita H."/>
            <person name="Maruyama F."/>
            <person name="van Verk M.C."/>
            <person name="Dutilh B.E."/>
            <person name="Thompson C.C."/>
            <person name="Thompson F.L."/>
        </authorList>
    </citation>
    <scope>NUCLEOTIDE SEQUENCE [LARGE SCALE GENOMIC DNA]</scope>
    <source>
        <strain evidence="4 5">CCMR0081</strain>
    </source>
</reference>
<dbReference type="InterPro" id="IPR026937">
    <property type="entry name" value="SBNO_Helicase_C_dom"/>
</dbReference>
<dbReference type="InterPro" id="IPR002052">
    <property type="entry name" value="DNA_methylase_N6_adenine_CS"/>
</dbReference>
<dbReference type="Gene3D" id="3.40.50.300">
    <property type="entry name" value="P-loop containing nucleotide triphosphate hydrolases"/>
    <property type="match status" value="2"/>
</dbReference>
<dbReference type="InterPro" id="IPR029063">
    <property type="entry name" value="SAM-dependent_MTases_sf"/>
</dbReference>
<protein>
    <submittedName>
        <fullName evidence="4">DUF3991 domain-containing protein</fullName>
    </submittedName>
</protein>
<feature type="domain" description="Toprim" evidence="3">
    <location>
        <begin position="2098"/>
        <end position="2184"/>
    </location>
</feature>
<dbReference type="PANTHER" id="PTHR12706">
    <property type="entry name" value="STRAWBERRY NOTCH-RELATED"/>
    <property type="match status" value="1"/>
</dbReference>
<dbReference type="GO" id="GO:0042393">
    <property type="term" value="F:histone binding"/>
    <property type="evidence" value="ECO:0007669"/>
    <property type="project" value="TreeGrafter"/>
</dbReference>
<dbReference type="GO" id="GO:0006355">
    <property type="term" value="P:regulation of DNA-templated transcription"/>
    <property type="evidence" value="ECO:0007669"/>
    <property type="project" value="InterPro"/>
</dbReference>
<name>A0A6M0RGJ4_9CYAN</name>
<dbReference type="GO" id="GO:0008168">
    <property type="term" value="F:methyltransferase activity"/>
    <property type="evidence" value="ECO:0007669"/>
    <property type="project" value="InterPro"/>
</dbReference>
<dbReference type="InterPro" id="IPR039187">
    <property type="entry name" value="SNO_AAA"/>
</dbReference>
<evidence type="ECO:0000259" key="3">
    <source>
        <dbReference type="PROSITE" id="PS50880"/>
    </source>
</evidence>
<accession>A0A6M0RGJ4</accession>
<dbReference type="InterPro" id="IPR025054">
    <property type="entry name" value="DUF3991"/>
</dbReference>
<comment type="similarity">
    <text evidence="1">Belongs to the SBNO family.</text>
</comment>
<evidence type="ECO:0000256" key="1">
    <source>
        <dbReference type="ARBA" id="ARBA00006992"/>
    </source>
</evidence>
<dbReference type="GO" id="GO:0032259">
    <property type="term" value="P:methylation"/>
    <property type="evidence" value="ECO:0007669"/>
    <property type="project" value="InterPro"/>
</dbReference>